<sequence length="76" mass="8308">MYDNVSEAKHSLSRRPSLTGLLSTPISIEGHAWPRAAVGDPQWPEVQMGFTPFTLGNDYGILSSRVLGIDRNVSIP</sequence>
<proteinExistence type="predicted"/>
<evidence type="ECO:0000313" key="1">
    <source>
        <dbReference type="EMBL" id="MPC94315.1"/>
    </source>
</evidence>
<protein>
    <submittedName>
        <fullName evidence="1">Uncharacterized protein</fullName>
    </submittedName>
</protein>
<organism evidence="1 2">
    <name type="scientific">Portunus trituberculatus</name>
    <name type="common">Swimming crab</name>
    <name type="synonym">Neptunus trituberculatus</name>
    <dbReference type="NCBI Taxonomy" id="210409"/>
    <lineage>
        <taxon>Eukaryota</taxon>
        <taxon>Metazoa</taxon>
        <taxon>Ecdysozoa</taxon>
        <taxon>Arthropoda</taxon>
        <taxon>Crustacea</taxon>
        <taxon>Multicrustacea</taxon>
        <taxon>Malacostraca</taxon>
        <taxon>Eumalacostraca</taxon>
        <taxon>Eucarida</taxon>
        <taxon>Decapoda</taxon>
        <taxon>Pleocyemata</taxon>
        <taxon>Brachyura</taxon>
        <taxon>Eubrachyura</taxon>
        <taxon>Portunoidea</taxon>
        <taxon>Portunidae</taxon>
        <taxon>Portuninae</taxon>
        <taxon>Portunus</taxon>
    </lineage>
</organism>
<dbReference type="Proteomes" id="UP000324222">
    <property type="component" value="Unassembled WGS sequence"/>
</dbReference>
<evidence type="ECO:0000313" key="2">
    <source>
        <dbReference type="Proteomes" id="UP000324222"/>
    </source>
</evidence>
<reference evidence="1 2" key="1">
    <citation type="submission" date="2019-05" db="EMBL/GenBank/DDBJ databases">
        <title>Another draft genome of Portunus trituberculatus and its Hox gene families provides insights of decapod evolution.</title>
        <authorList>
            <person name="Jeong J.-H."/>
            <person name="Song I."/>
            <person name="Kim S."/>
            <person name="Choi T."/>
            <person name="Kim D."/>
            <person name="Ryu S."/>
            <person name="Kim W."/>
        </authorList>
    </citation>
    <scope>NUCLEOTIDE SEQUENCE [LARGE SCALE GENOMIC DNA]</scope>
    <source>
        <tissue evidence="1">Muscle</tissue>
    </source>
</reference>
<dbReference type="EMBL" id="VSRR010098030">
    <property type="protein sequence ID" value="MPC94315.1"/>
    <property type="molecule type" value="Genomic_DNA"/>
</dbReference>
<dbReference type="AlphaFoldDB" id="A0A5B7JIB4"/>
<dbReference type="OrthoDB" id="269227at2759"/>
<comment type="caution">
    <text evidence="1">The sequence shown here is derived from an EMBL/GenBank/DDBJ whole genome shotgun (WGS) entry which is preliminary data.</text>
</comment>
<keyword evidence="2" id="KW-1185">Reference proteome</keyword>
<gene>
    <name evidence="1" type="ORF">E2C01_089479</name>
</gene>
<accession>A0A5B7JIB4</accession>
<name>A0A5B7JIB4_PORTR</name>